<evidence type="ECO:0000313" key="4">
    <source>
        <dbReference type="Proteomes" id="UP001152836"/>
    </source>
</evidence>
<protein>
    <submittedName>
        <fullName evidence="3">Unknown_gene_12607 protein</fullName>
    </submittedName>
</protein>
<dbReference type="Proteomes" id="UP001152836">
    <property type="component" value="Unassembled WGS sequence"/>
</dbReference>
<evidence type="ECO:0000313" key="3">
    <source>
        <dbReference type="EMBL" id="CAH7409384.1"/>
    </source>
</evidence>
<dbReference type="GO" id="GO:0005730">
    <property type="term" value="C:nucleolus"/>
    <property type="evidence" value="ECO:0007669"/>
    <property type="project" value="UniProtKB-SubCell"/>
</dbReference>
<proteinExistence type="predicted"/>
<accession>A0AAV0A9Y3</accession>
<evidence type="ECO:0000256" key="1">
    <source>
        <dbReference type="ARBA" id="ARBA00004604"/>
    </source>
</evidence>
<dbReference type="InterPro" id="IPR012340">
    <property type="entry name" value="NA-bd_OB-fold"/>
</dbReference>
<dbReference type="EMBL" id="CALSGD010001620">
    <property type="protein sequence ID" value="CAH7409384.1"/>
    <property type="molecule type" value="Genomic_DNA"/>
</dbReference>
<gene>
    <name evidence="3" type="primary">unknown_gene_12607</name>
    <name evidence="3" type="ORF">PHOROB_LOCUS16754</name>
</gene>
<comment type="caution">
    <text evidence="3">The sequence shown here is derived from an EMBL/GenBank/DDBJ whole genome shotgun (WGS) entry which is preliminary data.</text>
</comment>
<sequence length="164" mass="18347">MFPSSAAPFLSCCSSSSHTYTQKGCIFPLLVGYLRKTSENDSRLLPDVGSVVTCKVSSINSRFAEVHILCSFRPYDVVLAKVISLADAQSNHLLTTAKNELGAMVPISWCEMQCPKIHTKEFQKVTREQPDFLQTSAHFTPKTESTISLCEKKIKIPWSLLRYL</sequence>
<dbReference type="PANTHER" id="PTHR12686:SF8">
    <property type="entry name" value="EXOSOME COMPLEX COMPONENT CSL4"/>
    <property type="match status" value="1"/>
</dbReference>
<keyword evidence="4" id="KW-1185">Reference proteome</keyword>
<dbReference type="Gene3D" id="2.40.50.140">
    <property type="entry name" value="Nucleic acid-binding proteins"/>
    <property type="match status" value="1"/>
</dbReference>
<dbReference type="GO" id="GO:0006396">
    <property type="term" value="P:RNA processing"/>
    <property type="evidence" value="ECO:0007669"/>
    <property type="project" value="InterPro"/>
</dbReference>
<dbReference type="AlphaFoldDB" id="A0AAV0A9Y3"/>
<comment type="subcellular location">
    <subcellularLocation>
        <location evidence="1">Nucleus</location>
        <location evidence="1">Nucleolus</location>
    </subcellularLocation>
</comment>
<dbReference type="GO" id="GO:0005737">
    <property type="term" value="C:cytoplasm"/>
    <property type="evidence" value="ECO:0007669"/>
    <property type="project" value="TreeGrafter"/>
</dbReference>
<organism evidence="3 4">
    <name type="scientific">Phodopus roborovskii</name>
    <name type="common">Roborovski's desert hamster</name>
    <name type="synonym">Cricetulus roborovskii</name>
    <dbReference type="NCBI Taxonomy" id="109678"/>
    <lineage>
        <taxon>Eukaryota</taxon>
        <taxon>Metazoa</taxon>
        <taxon>Chordata</taxon>
        <taxon>Craniata</taxon>
        <taxon>Vertebrata</taxon>
        <taxon>Euteleostomi</taxon>
        <taxon>Mammalia</taxon>
        <taxon>Eutheria</taxon>
        <taxon>Euarchontoglires</taxon>
        <taxon>Glires</taxon>
        <taxon>Rodentia</taxon>
        <taxon>Myomorpha</taxon>
        <taxon>Muroidea</taxon>
        <taxon>Cricetidae</taxon>
        <taxon>Cricetinae</taxon>
        <taxon>Phodopus</taxon>
    </lineage>
</organism>
<dbReference type="GO" id="GO:0000176">
    <property type="term" value="C:nuclear exosome (RNase complex)"/>
    <property type="evidence" value="ECO:0007669"/>
    <property type="project" value="TreeGrafter"/>
</dbReference>
<evidence type="ECO:0000256" key="2">
    <source>
        <dbReference type="ARBA" id="ARBA00022835"/>
    </source>
</evidence>
<keyword evidence="2" id="KW-0271">Exosome</keyword>
<name>A0AAV0A9Y3_PHORO</name>
<dbReference type="PANTHER" id="PTHR12686">
    <property type="entry name" value="3'-5' EXORIBONUCLEASE CSL4-RELATED"/>
    <property type="match status" value="1"/>
</dbReference>
<reference evidence="3" key="1">
    <citation type="submission" date="2022-06" db="EMBL/GenBank/DDBJ databases">
        <authorList>
            <person name="Andreotti S."/>
            <person name="Wyler E."/>
        </authorList>
    </citation>
    <scope>NUCLEOTIDE SEQUENCE</scope>
</reference>
<dbReference type="InterPro" id="IPR039771">
    <property type="entry name" value="Csl4"/>
</dbReference>
<dbReference type="SUPFAM" id="SSF50249">
    <property type="entry name" value="Nucleic acid-binding proteins"/>
    <property type="match status" value="1"/>
</dbReference>